<keyword evidence="4" id="KW-0175">Coiled coil</keyword>
<dbReference type="Gene3D" id="1.20.5.170">
    <property type="match status" value="1"/>
</dbReference>
<name>A0A7S3Z695_9EUKA</name>
<dbReference type="SUPFAM" id="SSF57959">
    <property type="entry name" value="Leucine zipper domain"/>
    <property type="match status" value="1"/>
</dbReference>
<evidence type="ECO:0000256" key="5">
    <source>
        <dbReference type="SAM" id="MobiDB-lite"/>
    </source>
</evidence>
<dbReference type="GO" id="GO:0003700">
    <property type="term" value="F:DNA-binding transcription factor activity"/>
    <property type="evidence" value="ECO:0007669"/>
    <property type="project" value="InterPro"/>
</dbReference>
<protein>
    <recommendedName>
        <fullName evidence="6">CG-1 domain-containing protein</fullName>
    </recommendedName>
</protein>
<keyword evidence="3" id="KW-0539">Nucleus</keyword>
<dbReference type="PANTHER" id="PTHR23335:SF1">
    <property type="entry name" value="CALMODULIN-BINDING TRANSCRIPTION ACTIVATOR, ISOFORM F"/>
    <property type="match status" value="1"/>
</dbReference>
<dbReference type="PROSITE" id="PS51437">
    <property type="entry name" value="CG_1"/>
    <property type="match status" value="1"/>
</dbReference>
<feature type="region of interest" description="Disordered" evidence="5">
    <location>
        <begin position="139"/>
        <end position="161"/>
    </location>
</feature>
<dbReference type="GO" id="GO:0005634">
    <property type="term" value="C:nucleus"/>
    <property type="evidence" value="ECO:0007669"/>
    <property type="project" value="UniProtKB-SubCell"/>
</dbReference>
<evidence type="ECO:0000256" key="3">
    <source>
        <dbReference type="ARBA" id="ARBA00023242"/>
    </source>
</evidence>
<evidence type="ECO:0000256" key="2">
    <source>
        <dbReference type="ARBA" id="ARBA00023163"/>
    </source>
</evidence>
<dbReference type="AlphaFoldDB" id="A0A7S3Z695"/>
<feature type="compositionally biased region" description="Low complexity" evidence="5">
    <location>
        <begin position="480"/>
        <end position="492"/>
    </location>
</feature>
<evidence type="ECO:0000259" key="6">
    <source>
        <dbReference type="PROSITE" id="PS51437"/>
    </source>
</evidence>
<comment type="subcellular location">
    <subcellularLocation>
        <location evidence="1">Nucleus</location>
    </subcellularLocation>
</comment>
<sequence>MSLKYEQMKAVIKAAKTRWLKVDECVDILMNYRRHNFPLSSSPAHRPSASGSVFLYNATTASEWFDDGYSWKTRGPGEYSHISIRGVGELVCVSNEHQMGFQRRGYWLAQQPHIVLVHYLAEASDPRNTNGLDVFYENSRRRHGAPPGGGRPMMPQRMDPRGVAGDSMMQMGKRKRDNSAMGASYDSAMLSNFPPMQPGSVERKKDGPPIPGEDKNAKRKARKAEVARACRRRKKAYIQSLEEKAARLSAKLQDMAKSQNGEATHRKDQDLLVGMIRNAINEGQGDRQIDQLIQRFVANSRKRQRTDTDIHVEKVVEAMSPGDQAKFTMWALDQGSDFLRGTGAGAWTELMQQIKLSPNQIGALSEKQKAVRKNWNSLSSLMGMISSLKAAISSHLDERHRLVDECVSLLSPTQAACIIAWVKENNSCMGRVNADWDAIVKPRHSHSSQIYSNVHQQPGPPNDTKIAQGAPMSFPQLNTLSQSPASLPPLSSEAAQLSIGDIPSGQTGELLSMRNCKNTSSNHH</sequence>
<evidence type="ECO:0000256" key="4">
    <source>
        <dbReference type="SAM" id="Coils"/>
    </source>
</evidence>
<feature type="coiled-coil region" evidence="4">
    <location>
        <begin position="231"/>
        <end position="258"/>
    </location>
</feature>
<dbReference type="GO" id="GO:0006357">
    <property type="term" value="P:regulation of transcription by RNA polymerase II"/>
    <property type="evidence" value="ECO:0007669"/>
    <property type="project" value="TreeGrafter"/>
</dbReference>
<organism evidence="7">
    <name type="scientific">Lotharella globosa</name>
    <dbReference type="NCBI Taxonomy" id="91324"/>
    <lineage>
        <taxon>Eukaryota</taxon>
        <taxon>Sar</taxon>
        <taxon>Rhizaria</taxon>
        <taxon>Cercozoa</taxon>
        <taxon>Chlorarachniophyceae</taxon>
        <taxon>Lotharella</taxon>
    </lineage>
</organism>
<dbReference type="GO" id="GO:0003690">
    <property type="term" value="F:double-stranded DNA binding"/>
    <property type="evidence" value="ECO:0007669"/>
    <property type="project" value="TreeGrafter"/>
</dbReference>
<dbReference type="InterPro" id="IPR005559">
    <property type="entry name" value="CG-1_dom"/>
</dbReference>
<dbReference type="PANTHER" id="PTHR23335">
    <property type="entry name" value="CALMODULIN-BINDING TRANSCRIPTION ACTIVATOR CAMTA"/>
    <property type="match status" value="1"/>
</dbReference>
<dbReference type="InterPro" id="IPR046347">
    <property type="entry name" value="bZIP_sf"/>
</dbReference>
<accession>A0A7S3Z695</accession>
<feature type="domain" description="CG-1" evidence="6">
    <location>
        <begin position="8"/>
        <end position="128"/>
    </location>
</feature>
<keyword evidence="2" id="KW-0804">Transcription</keyword>
<dbReference type="Pfam" id="PF03859">
    <property type="entry name" value="CG-1"/>
    <property type="match status" value="1"/>
</dbReference>
<dbReference type="SMART" id="SM01076">
    <property type="entry name" value="CG-1"/>
    <property type="match status" value="1"/>
</dbReference>
<feature type="compositionally biased region" description="Basic and acidic residues" evidence="5">
    <location>
        <begin position="201"/>
        <end position="216"/>
    </location>
</feature>
<evidence type="ECO:0000256" key="1">
    <source>
        <dbReference type="ARBA" id="ARBA00004123"/>
    </source>
</evidence>
<feature type="region of interest" description="Disordered" evidence="5">
    <location>
        <begin position="452"/>
        <end position="492"/>
    </location>
</feature>
<proteinExistence type="predicted"/>
<dbReference type="EMBL" id="HBIV01034517">
    <property type="protein sequence ID" value="CAE0672947.1"/>
    <property type="molecule type" value="Transcribed_RNA"/>
</dbReference>
<dbReference type="GO" id="GO:0003712">
    <property type="term" value="F:transcription coregulator activity"/>
    <property type="evidence" value="ECO:0007669"/>
    <property type="project" value="TreeGrafter"/>
</dbReference>
<evidence type="ECO:0000313" key="7">
    <source>
        <dbReference type="EMBL" id="CAE0672947.1"/>
    </source>
</evidence>
<reference evidence="7" key="1">
    <citation type="submission" date="2021-01" db="EMBL/GenBank/DDBJ databases">
        <authorList>
            <person name="Corre E."/>
            <person name="Pelletier E."/>
            <person name="Niang G."/>
            <person name="Scheremetjew M."/>
            <person name="Finn R."/>
            <person name="Kale V."/>
            <person name="Holt S."/>
            <person name="Cochrane G."/>
            <person name="Meng A."/>
            <person name="Brown T."/>
            <person name="Cohen L."/>
        </authorList>
    </citation>
    <scope>NUCLEOTIDE SEQUENCE</scope>
    <source>
        <strain evidence="7">CCCM811</strain>
    </source>
</reference>
<gene>
    <name evidence="7" type="ORF">LGLO00237_LOCUS24622</name>
</gene>
<feature type="region of interest" description="Disordered" evidence="5">
    <location>
        <begin position="190"/>
        <end position="228"/>
    </location>
</feature>